<dbReference type="AlphaFoldDB" id="A0AAW7X9I9"/>
<comment type="caution">
    <text evidence="7">The sequence shown here is derived from an EMBL/GenBank/DDBJ whole genome shotgun (WGS) entry which is preliminary data.</text>
</comment>
<feature type="binding site" evidence="4">
    <location>
        <position position="151"/>
    </location>
    <ligand>
        <name>Mg(2+)</name>
        <dbReference type="ChEBI" id="CHEBI:18420"/>
        <label>1</label>
    </ligand>
</feature>
<dbReference type="NCBIfam" id="TIGR00633">
    <property type="entry name" value="xth"/>
    <property type="match status" value="1"/>
</dbReference>
<evidence type="ECO:0000256" key="2">
    <source>
        <dbReference type="ARBA" id="ARBA00022801"/>
    </source>
</evidence>
<proteinExistence type="predicted"/>
<evidence type="ECO:0000256" key="1">
    <source>
        <dbReference type="ARBA" id="ARBA00022723"/>
    </source>
</evidence>
<evidence type="ECO:0000313" key="7">
    <source>
        <dbReference type="EMBL" id="MDO6423935.1"/>
    </source>
</evidence>
<keyword evidence="4" id="KW-0464">Manganese</keyword>
<dbReference type="CDD" id="cd10281">
    <property type="entry name" value="Nape_like_AP-endo"/>
    <property type="match status" value="1"/>
</dbReference>
<dbReference type="Proteomes" id="UP001169760">
    <property type="component" value="Unassembled WGS sequence"/>
</dbReference>
<dbReference type="PANTHER" id="PTHR22748:SF6">
    <property type="entry name" value="DNA-(APURINIC OR APYRIMIDINIC SITE) ENDONUCLEASE"/>
    <property type="match status" value="1"/>
</dbReference>
<organism evidence="7 8">
    <name type="scientific">Saccharophagus degradans</name>
    <dbReference type="NCBI Taxonomy" id="86304"/>
    <lineage>
        <taxon>Bacteria</taxon>
        <taxon>Pseudomonadati</taxon>
        <taxon>Pseudomonadota</taxon>
        <taxon>Gammaproteobacteria</taxon>
        <taxon>Cellvibrionales</taxon>
        <taxon>Cellvibrionaceae</taxon>
        <taxon>Saccharophagus</taxon>
    </lineage>
</organism>
<reference evidence="7" key="1">
    <citation type="submission" date="2023-07" db="EMBL/GenBank/DDBJ databases">
        <title>Genome content predicts the carbon catabolic preferences of heterotrophic bacteria.</title>
        <authorList>
            <person name="Gralka M."/>
        </authorList>
    </citation>
    <scope>NUCLEOTIDE SEQUENCE</scope>
    <source>
        <strain evidence="7">I3M17_2</strain>
    </source>
</reference>
<dbReference type="GO" id="GO:0003906">
    <property type="term" value="F:DNA-(apurinic or apyrimidinic site) endonuclease activity"/>
    <property type="evidence" value="ECO:0007669"/>
    <property type="project" value="TreeGrafter"/>
</dbReference>
<dbReference type="InterPro" id="IPR005135">
    <property type="entry name" value="Endo/exonuclease/phosphatase"/>
</dbReference>
<evidence type="ECO:0000256" key="3">
    <source>
        <dbReference type="ARBA" id="ARBA00022842"/>
    </source>
</evidence>
<protein>
    <submittedName>
        <fullName evidence="7">Exodeoxyribonuclease III</fullName>
    </submittedName>
</protein>
<feature type="binding site" evidence="4">
    <location>
        <position position="245"/>
    </location>
    <ligand>
        <name>Mg(2+)</name>
        <dbReference type="ChEBI" id="CHEBI:18420"/>
        <label>1</label>
    </ligand>
</feature>
<dbReference type="EMBL" id="JAUOPB010000011">
    <property type="protein sequence ID" value="MDO6423935.1"/>
    <property type="molecule type" value="Genomic_DNA"/>
</dbReference>
<dbReference type="PROSITE" id="PS51435">
    <property type="entry name" value="AP_NUCLEASE_F1_4"/>
    <property type="match status" value="1"/>
</dbReference>
<dbReference type="InterPro" id="IPR004808">
    <property type="entry name" value="AP_endonuc_1"/>
</dbReference>
<dbReference type="RefSeq" id="WP_216063536.1">
    <property type="nucleotide sequence ID" value="NZ_JAHKPP010000016.1"/>
</dbReference>
<dbReference type="PANTHER" id="PTHR22748">
    <property type="entry name" value="AP ENDONUCLEASE"/>
    <property type="match status" value="1"/>
</dbReference>
<comment type="cofactor">
    <cofactor evidence="4">
        <name>Mg(2+)</name>
        <dbReference type="ChEBI" id="CHEBI:18420"/>
    </cofactor>
    <cofactor evidence="4">
        <name>Mn(2+)</name>
        <dbReference type="ChEBI" id="CHEBI:29035"/>
    </cofactor>
    <text evidence="4">Probably binds two magnesium or manganese ions per subunit.</text>
</comment>
<keyword evidence="1 4" id="KW-0479">Metal-binding</keyword>
<keyword evidence="3 4" id="KW-0460">Magnesium</keyword>
<accession>A0AAW7X9I9</accession>
<gene>
    <name evidence="7" type="ORF">Q4521_15735</name>
</gene>
<dbReference type="GO" id="GO:0006284">
    <property type="term" value="P:base-excision repair"/>
    <property type="evidence" value="ECO:0007669"/>
    <property type="project" value="TreeGrafter"/>
</dbReference>
<dbReference type="GO" id="GO:0046872">
    <property type="term" value="F:metal ion binding"/>
    <property type="evidence" value="ECO:0007669"/>
    <property type="project" value="UniProtKB-KW"/>
</dbReference>
<feature type="site" description="Transition state stabilizer" evidence="5">
    <location>
        <position position="151"/>
    </location>
</feature>
<evidence type="ECO:0000313" key="8">
    <source>
        <dbReference type="Proteomes" id="UP001169760"/>
    </source>
</evidence>
<feature type="site" description="Important for catalytic activity" evidence="5">
    <location>
        <position position="219"/>
    </location>
</feature>
<dbReference type="GO" id="GO:0008081">
    <property type="term" value="F:phosphoric diester hydrolase activity"/>
    <property type="evidence" value="ECO:0007669"/>
    <property type="project" value="TreeGrafter"/>
</dbReference>
<feature type="site" description="Interaction with DNA substrate" evidence="5">
    <location>
        <position position="245"/>
    </location>
</feature>
<evidence type="ECO:0000259" key="6">
    <source>
        <dbReference type="Pfam" id="PF03372"/>
    </source>
</evidence>
<evidence type="ECO:0000256" key="4">
    <source>
        <dbReference type="PIRSR" id="PIRSR604808-2"/>
    </source>
</evidence>
<name>A0AAW7X9I9_9GAMM</name>
<feature type="domain" description="Endonuclease/exonuclease/phosphatase" evidence="6">
    <location>
        <begin position="17"/>
        <end position="228"/>
    </location>
</feature>
<evidence type="ECO:0000256" key="5">
    <source>
        <dbReference type="PIRSR" id="PIRSR604808-3"/>
    </source>
</evidence>
<keyword evidence="2" id="KW-0378">Hydrolase</keyword>
<dbReference type="GO" id="GO:0008311">
    <property type="term" value="F:double-stranded DNA 3'-5' DNA exonuclease activity"/>
    <property type="evidence" value="ECO:0007669"/>
    <property type="project" value="TreeGrafter"/>
</dbReference>
<dbReference type="Pfam" id="PF03372">
    <property type="entry name" value="Exo_endo_phos"/>
    <property type="match status" value="1"/>
</dbReference>
<sequence length="261" mass="30090">MRVISLSVDGIFQAAQRGLYDWIADQDADIICLQDLRALEPELDNDIFHPEGYFAYFFDSGVKHYNGVAIYTRYQPKALIYGLGFSSGVDMEGRYLQIDFERYSIGTLLAPSAVNPAESQEVKIQFFDDFQALLHKITRKRRNYIFCGNWNMAHTRKDVENWARNEDQSGFLGHEQQWMNQLFRQLGYADAFRLAVPDAGEYSWWPSGEVGVGDGWRVDHQVISEGLIKKVEYAAMYKTKTFSSHLPVIVDYDIDDLEGMY</sequence>